<evidence type="ECO:0000256" key="1">
    <source>
        <dbReference type="ARBA" id="ARBA00022598"/>
    </source>
</evidence>
<sequence length="528" mass="61435">MQLEKISFADTHAFHPFFLDYIQQKESLRPFYNRFPTPGEFKQQIADKQAAFTSDRRATLVDVLQRQYKDVTAPEAVQVNIKALGDNKTFTVTTGHQLNIFTGPLYFIYKIVTVINTCRQLKENYPDYTFVPVYWMASEDHDYNEIKYFRLYNKKYTWETPQQGAVGRFSTKDLATLLREVPGDIKLFQEAYTKNKSLSGAVRHYVNALFGAEGLVVIDADEAAFKAGFRDVMRQDIFDNVPKKQVEQTTQALEAQGYKPAVNGREINFFYLDEGLRARIEKVGDQFQVVDTDISFTAEALRALIDQQPEKFSPNVILRPLYQEMILPNLAYAGGPSEVEYWLQLGGVFKHFQVPFPILMPRNFALVMEHTTHRKFLKTELHIRDFFEEKNYIYNHWVLQHSPRNLTVGKERSDAEALFEALRQRAHEIDTTLSAYVAAEGKRALNSLEKIEHKLLRAEKRLHSDTLRQIGAVKDLLFPNGNLQERTDNFLNFYQQDPQFIQHLLRHFDPFDFQFYIFAYEQPLANPA</sequence>
<keyword evidence="1 2" id="KW-0436">Ligase</keyword>
<dbReference type="Pfam" id="PF24850">
    <property type="entry name" value="CC_BshC"/>
    <property type="match status" value="1"/>
</dbReference>
<dbReference type="HAMAP" id="MF_01867">
    <property type="entry name" value="BshC"/>
    <property type="match status" value="1"/>
</dbReference>
<dbReference type="GO" id="GO:0016874">
    <property type="term" value="F:ligase activity"/>
    <property type="evidence" value="ECO:0007669"/>
    <property type="project" value="UniProtKB-UniRule"/>
</dbReference>
<dbReference type="Pfam" id="PF10079">
    <property type="entry name" value="Rossmann-like_BshC"/>
    <property type="match status" value="1"/>
</dbReference>
<comment type="similarity">
    <text evidence="2">Belongs to the BshC family.</text>
</comment>
<keyword evidence="6" id="KW-1185">Reference proteome</keyword>
<feature type="domain" description="Bacillithiol biosynthesis BshC N-terminal Rossmann-like" evidence="3">
    <location>
        <begin position="1"/>
        <end position="363"/>
    </location>
</feature>
<dbReference type="InterPro" id="IPR055398">
    <property type="entry name" value="Rossmann-like_BshC"/>
</dbReference>
<dbReference type="InterPro" id="IPR011199">
    <property type="entry name" value="Bacillithiol_biosynth_BshC"/>
</dbReference>
<evidence type="ECO:0000256" key="2">
    <source>
        <dbReference type="HAMAP-Rule" id="MF_01867"/>
    </source>
</evidence>
<evidence type="ECO:0000259" key="3">
    <source>
        <dbReference type="Pfam" id="PF10079"/>
    </source>
</evidence>
<dbReference type="InterPro" id="IPR055399">
    <property type="entry name" value="CC_BshC"/>
</dbReference>
<dbReference type="EMBL" id="JAHESC010000031">
    <property type="protein sequence ID" value="MBT1688839.1"/>
    <property type="molecule type" value="Genomic_DNA"/>
</dbReference>
<dbReference type="PIRSF" id="PIRSF012535">
    <property type="entry name" value="UCP012535"/>
    <property type="match status" value="1"/>
</dbReference>
<organism evidence="5 6">
    <name type="scientific">Dawidia soli</name>
    <dbReference type="NCBI Taxonomy" id="2782352"/>
    <lineage>
        <taxon>Bacteria</taxon>
        <taxon>Pseudomonadati</taxon>
        <taxon>Bacteroidota</taxon>
        <taxon>Cytophagia</taxon>
        <taxon>Cytophagales</taxon>
        <taxon>Chryseotaleaceae</taxon>
        <taxon>Dawidia</taxon>
    </lineage>
</organism>
<proteinExistence type="inferred from homology"/>
<gene>
    <name evidence="2 5" type="primary">bshC</name>
    <name evidence="5" type="ORF">KK078_19885</name>
</gene>
<dbReference type="NCBIfam" id="TIGR03998">
    <property type="entry name" value="thiol_BshC"/>
    <property type="match status" value="1"/>
</dbReference>
<dbReference type="EC" id="6.-.-.-" evidence="2"/>
<dbReference type="AlphaFoldDB" id="A0AAP2DBT8"/>
<name>A0AAP2DBT8_9BACT</name>
<dbReference type="Proteomes" id="UP001319180">
    <property type="component" value="Unassembled WGS sequence"/>
</dbReference>
<evidence type="ECO:0000313" key="6">
    <source>
        <dbReference type="Proteomes" id="UP001319180"/>
    </source>
</evidence>
<reference evidence="5 6" key="1">
    <citation type="submission" date="2021-05" db="EMBL/GenBank/DDBJ databases">
        <title>A Polyphasic approach of four new species of the genus Ohtaekwangia: Ohtaekwangia histidinii sp. nov., Ohtaekwangia cretensis sp. nov., Ohtaekwangia indiensis sp. nov., Ohtaekwangia reichenbachii sp. nov. from diverse environment.</title>
        <authorList>
            <person name="Octaviana S."/>
        </authorList>
    </citation>
    <scope>NUCLEOTIDE SEQUENCE [LARGE SCALE GENOMIC DNA]</scope>
    <source>
        <strain evidence="5 6">PWU37</strain>
    </source>
</reference>
<feature type="domain" description="Bacillithiol biosynthesis BshC C-terminal coiled-coil" evidence="4">
    <location>
        <begin position="365"/>
        <end position="518"/>
    </location>
</feature>
<protein>
    <recommendedName>
        <fullName evidence="2">Putative cysteine ligase BshC</fullName>
        <ecNumber evidence="2">6.-.-.-</ecNumber>
    </recommendedName>
</protein>
<evidence type="ECO:0000313" key="5">
    <source>
        <dbReference type="EMBL" id="MBT1688839.1"/>
    </source>
</evidence>
<comment type="caution">
    <text evidence="5">The sequence shown here is derived from an EMBL/GenBank/DDBJ whole genome shotgun (WGS) entry which is preliminary data.</text>
</comment>
<evidence type="ECO:0000259" key="4">
    <source>
        <dbReference type="Pfam" id="PF24850"/>
    </source>
</evidence>
<accession>A0AAP2DBT8</accession>
<dbReference type="RefSeq" id="WP_254092065.1">
    <property type="nucleotide sequence ID" value="NZ_JAHESC010000031.1"/>
</dbReference>